<dbReference type="Gene3D" id="2.30.42.10">
    <property type="match status" value="1"/>
</dbReference>
<gene>
    <name evidence="6" type="ORF">FNF29_03093</name>
</gene>
<evidence type="ECO:0000313" key="7">
    <source>
        <dbReference type="Proteomes" id="UP000323011"/>
    </source>
</evidence>
<evidence type="ECO:0000256" key="1">
    <source>
        <dbReference type="ARBA" id="ARBA00010541"/>
    </source>
</evidence>
<proteinExistence type="inferred from homology"/>
<organism evidence="6 7">
    <name type="scientific">Cafeteria roenbergensis</name>
    <name type="common">Marine flagellate</name>
    <dbReference type="NCBI Taxonomy" id="33653"/>
    <lineage>
        <taxon>Eukaryota</taxon>
        <taxon>Sar</taxon>
        <taxon>Stramenopiles</taxon>
        <taxon>Bigyra</taxon>
        <taxon>Opalozoa</taxon>
        <taxon>Bicosoecida</taxon>
        <taxon>Cafeteriaceae</taxon>
        <taxon>Cafeteria</taxon>
    </lineage>
</organism>
<evidence type="ECO:0000259" key="5">
    <source>
        <dbReference type="PROSITE" id="PS50106"/>
    </source>
</evidence>
<evidence type="ECO:0000256" key="3">
    <source>
        <dbReference type="ARBA" id="ARBA00022801"/>
    </source>
</evidence>
<dbReference type="InterPro" id="IPR001478">
    <property type="entry name" value="PDZ"/>
</dbReference>
<keyword evidence="3" id="KW-0378">Hydrolase</keyword>
<dbReference type="GO" id="GO:0004252">
    <property type="term" value="F:serine-type endopeptidase activity"/>
    <property type="evidence" value="ECO:0007669"/>
    <property type="project" value="InterPro"/>
</dbReference>
<evidence type="ECO:0000256" key="2">
    <source>
        <dbReference type="ARBA" id="ARBA00022670"/>
    </source>
</evidence>
<dbReference type="PANTHER" id="PTHR22939">
    <property type="entry name" value="SERINE PROTEASE FAMILY S1C HTRA-RELATED"/>
    <property type="match status" value="1"/>
</dbReference>
<dbReference type="InterPro" id="IPR036034">
    <property type="entry name" value="PDZ_sf"/>
</dbReference>
<dbReference type="EMBL" id="VLTN01000015">
    <property type="protein sequence ID" value="KAA0153705.1"/>
    <property type="molecule type" value="Genomic_DNA"/>
</dbReference>
<reference evidence="6 7" key="1">
    <citation type="submission" date="2019-07" db="EMBL/GenBank/DDBJ databases">
        <title>Genomes of Cafeteria roenbergensis.</title>
        <authorList>
            <person name="Fischer M.G."/>
            <person name="Hackl T."/>
            <person name="Roman M."/>
        </authorList>
    </citation>
    <scope>NUCLEOTIDE SEQUENCE [LARGE SCALE GENOMIC DNA]</scope>
    <source>
        <strain evidence="6 7">BVI</strain>
    </source>
</reference>
<dbReference type="PRINTS" id="PR00834">
    <property type="entry name" value="PROTEASES2C"/>
</dbReference>
<dbReference type="SUPFAM" id="SSF50156">
    <property type="entry name" value="PDZ domain-like"/>
    <property type="match status" value="1"/>
</dbReference>
<dbReference type="PROSITE" id="PS50106">
    <property type="entry name" value="PDZ"/>
    <property type="match status" value="1"/>
</dbReference>
<dbReference type="OMA" id="ACKANAG"/>
<dbReference type="InterPro" id="IPR041489">
    <property type="entry name" value="PDZ_6"/>
</dbReference>
<dbReference type="SUPFAM" id="SSF50494">
    <property type="entry name" value="Trypsin-like serine proteases"/>
    <property type="match status" value="1"/>
</dbReference>
<dbReference type="Proteomes" id="UP000323011">
    <property type="component" value="Unassembled WGS sequence"/>
</dbReference>
<dbReference type="GO" id="GO:0006508">
    <property type="term" value="P:proteolysis"/>
    <property type="evidence" value="ECO:0007669"/>
    <property type="project" value="UniProtKB-KW"/>
</dbReference>
<dbReference type="Pfam" id="PF17820">
    <property type="entry name" value="PDZ_6"/>
    <property type="match status" value="1"/>
</dbReference>
<dbReference type="PANTHER" id="PTHR22939:SF129">
    <property type="entry name" value="SERINE PROTEASE HTRA2, MITOCHONDRIAL"/>
    <property type="match status" value="1"/>
</dbReference>
<evidence type="ECO:0000256" key="4">
    <source>
        <dbReference type="ARBA" id="ARBA00023026"/>
    </source>
</evidence>
<accession>A0A5A8CKZ7</accession>
<dbReference type="SMART" id="SM00228">
    <property type="entry name" value="PDZ"/>
    <property type="match status" value="1"/>
</dbReference>
<comment type="similarity">
    <text evidence="1">Belongs to the peptidase S1C family.</text>
</comment>
<dbReference type="InterPro" id="IPR001940">
    <property type="entry name" value="Peptidase_S1C"/>
</dbReference>
<evidence type="ECO:0000313" key="6">
    <source>
        <dbReference type="EMBL" id="KAA0153705.1"/>
    </source>
</evidence>
<dbReference type="Gene3D" id="2.40.10.10">
    <property type="entry name" value="Trypsin-like serine proteases"/>
    <property type="match status" value="2"/>
</dbReference>
<feature type="domain" description="PDZ" evidence="5">
    <location>
        <begin position="336"/>
        <end position="372"/>
    </location>
</feature>
<keyword evidence="2" id="KW-0645">Protease</keyword>
<keyword evidence="4" id="KW-0843">Virulence</keyword>
<dbReference type="InterPro" id="IPR009003">
    <property type="entry name" value="Peptidase_S1_PA"/>
</dbReference>
<dbReference type="InterPro" id="IPR043504">
    <property type="entry name" value="Peptidase_S1_PA_chymotrypsin"/>
</dbReference>
<dbReference type="AlphaFoldDB" id="A0A5A8CKZ7"/>
<sequence length="413" mass="41870">MSSGAVWASIAAGSREHGPAASGLWSAAAAVLAASAVGVASCAGADDEGAEDAMPAAIAKAMGSTVRIESWAYVSGGGFWGSGGAGAALVPTKVSSGSGVVYDAEERLILTNAHVLDSPVGMGGVATRVKVVFSGGQVREGRVVAVDRDCDIGLLRIEEPRWRLGAESERVELVEAPLGKSSALARGERVAVLGAPLGGSLGATVGTVESPAFLADEMAAGQRGPPPLLYTQLVRLAAPIVQGNSGGPVINRAGEVVAIASTAIQTGADPGSRKPLAISIEDADAVAKVLRSGAQVRRPVLGAALEAIDEVDSVWRLDAEAGDGAQADHSDVRAVAGLLVRGLASGGPAERAGLRVGDVIVRCNGRRTRLKGDVLRELGPVAQAGRRIHVQALRWGEGVEPTRVQASVELGQR</sequence>
<protein>
    <recommendedName>
        <fullName evidence="5">PDZ domain-containing protein</fullName>
    </recommendedName>
</protein>
<keyword evidence="7" id="KW-1185">Reference proteome</keyword>
<name>A0A5A8CKZ7_CAFRO</name>
<dbReference type="Pfam" id="PF13365">
    <property type="entry name" value="Trypsin_2"/>
    <property type="match status" value="1"/>
</dbReference>
<comment type="caution">
    <text evidence="6">The sequence shown here is derived from an EMBL/GenBank/DDBJ whole genome shotgun (WGS) entry which is preliminary data.</text>
</comment>